<keyword evidence="1" id="KW-0472">Membrane</keyword>
<dbReference type="Proteomes" id="UP000030746">
    <property type="component" value="Unassembled WGS sequence"/>
</dbReference>
<feature type="transmembrane region" description="Helical" evidence="1">
    <location>
        <begin position="241"/>
        <end position="263"/>
    </location>
</feature>
<dbReference type="OrthoDB" id="64893at2759"/>
<dbReference type="PANTHER" id="PTHR21113">
    <property type="entry name" value="AGAP001705-PA"/>
    <property type="match status" value="1"/>
</dbReference>
<dbReference type="EMBL" id="KB202619">
    <property type="protein sequence ID" value="ESO89174.1"/>
    <property type="molecule type" value="Genomic_DNA"/>
</dbReference>
<reference evidence="3 4" key="1">
    <citation type="journal article" date="2013" name="Nature">
        <title>Insights into bilaterian evolution from three spiralian genomes.</title>
        <authorList>
            <person name="Simakov O."/>
            <person name="Marletaz F."/>
            <person name="Cho S.J."/>
            <person name="Edsinger-Gonzales E."/>
            <person name="Havlak P."/>
            <person name="Hellsten U."/>
            <person name="Kuo D.H."/>
            <person name="Larsson T."/>
            <person name="Lv J."/>
            <person name="Arendt D."/>
            <person name="Savage R."/>
            <person name="Osoegawa K."/>
            <person name="de Jong P."/>
            <person name="Grimwood J."/>
            <person name="Chapman J.A."/>
            <person name="Shapiro H."/>
            <person name="Aerts A."/>
            <person name="Otillar R.P."/>
            <person name="Terry A.Y."/>
            <person name="Boore J.L."/>
            <person name="Grigoriev I.V."/>
            <person name="Lindberg D.R."/>
            <person name="Seaver E.C."/>
            <person name="Weisblat D.A."/>
            <person name="Putnam N.H."/>
            <person name="Rokhsar D.S."/>
        </authorList>
    </citation>
    <scope>NUCLEOTIDE SEQUENCE [LARGE SCALE GENOMIC DNA]</scope>
</reference>
<dbReference type="AlphaFoldDB" id="V4BKR2"/>
<dbReference type="OMA" id="WGTCSNG"/>
<dbReference type="RefSeq" id="XP_009060211.1">
    <property type="nucleotide sequence ID" value="XM_009061963.1"/>
</dbReference>
<dbReference type="HOGENOM" id="CLU_041201_0_0_1"/>
<dbReference type="InterPro" id="IPR004302">
    <property type="entry name" value="Cellulose/chitin-bd_N"/>
</dbReference>
<evidence type="ECO:0000313" key="3">
    <source>
        <dbReference type="EMBL" id="ESO89174.1"/>
    </source>
</evidence>
<keyword evidence="1" id="KW-0812">Transmembrane</keyword>
<keyword evidence="1" id="KW-1133">Transmembrane helix</keyword>
<evidence type="ECO:0000313" key="4">
    <source>
        <dbReference type="Proteomes" id="UP000030746"/>
    </source>
</evidence>
<keyword evidence="4" id="KW-1185">Reference proteome</keyword>
<dbReference type="KEGG" id="lgi:LOTGIDRAFT_183168"/>
<organism evidence="3 4">
    <name type="scientific">Lottia gigantea</name>
    <name type="common">Giant owl limpet</name>
    <dbReference type="NCBI Taxonomy" id="225164"/>
    <lineage>
        <taxon>Eukaryota</taxon>
        <taxon>Metazoa</taxon>
        <taxon>Spiralia</taxon>
        <taxon>Lophotrochozoa</taxon>
        <taxon>Mollusca</taxon>
        <taxon>Gastropoda</taxon>
        <taxon>Patellogastropoda</taxon>
        <taxon>Lottioidea</taxon>
        <taxon>Lottiidae</taxon>
        <taxon>Lottia</taxon>
    </lineage>
</organism>
<dbReference type="CTD" id="20244530"/>
<gene>
    <name evidence="3" type="ORF">LOTGIDRAFT_183168</name>
</gene>
<proteinExistence type="predicted"/>
<sequence>MLLYAMINGANGHGRLLDPPSRSSMWRFGFKNPPNYDDHQLFCGGVSIQWGQNDGKCGLCGDAWQGPRHNEPAGKYANGIIVKKYKVGQVITARVELTATHKGYFQFKLCSNDNPYKNITQECLDSHVLEVVDTGTTQFPAPTTNGNVTVKLKLPKDVKCTACVFQWKYNSGNSWGTCKNGQGGIGCGAQEQFYGCADIAIGYPDIVIGKTLEKRPWYFESPDSDWHWGIVGRVNNTFISAGTNIMCSGFILTVMFLVSTIVFRLL</sequence>
<dbReference type="PANTHER" id="PTHR21113:SF4">
    <property type="entry name" value="CHITIN-BINDING TYPE-4 DOMAIN-CONTAINING PROTEIN"/>
    <property type="match status" value="1"/>
</dbReference>
<evidence type="ECO:0000259" key="2">
    <source>
        <dbReference type="Pfam" id="PF03067"/>
    </source>
</evidence>
<protein>
    <recommendedName>
        <fullName evidence="2">Chitin-binding type-4 domain-containing protein</fullName>
    </recommendedName>
</protein>
<accession>V4BKR2</accession>
<dbReference type="Pfam" id="PF03067">
    <property type="entry name" value="LPMO_10"/>
    <property type="match status" value="1"/>
</dbReference>
<name>V4BKR2_LOTGI</name>
<dbReference type="GeneID" id="20244530"/>
<feature type="domain" description="Chitin-binding type-4" evidence="2">
    <location>
        <begin position="13"/>
        <end position="199"/>
    </location>
</feature>
<evidence type="ECO:0000256" key="1">
    <source>
        <dbReference type="SAM" id="Phobius"/>
    </source>
</evidence>